<feature type="region of interest" description="Disordered" evidence="1">
    <location>
        <begin position="400"/>
        <end position="437"/>
    </location>
</feature>
<dbReference type="RefSeq" id="WP_207290651.1">
    <property type="nucleotide sequence ID" value="NZ_CP071462.1"/>
</dbReference>
<evidence type="ECO:0008006" key="8">
    <source>
        <dbReference type="Google" id="ProtNLM"/>
    </source>
</evidence>
<accession>A0A8A2VKC5</accession>
<keyword evidence="2" id="KW-0812">Transmembrane</keyword>
<keyword evidence="2" id="KW-1133">Transmembrane helix</keyword>
<dbReference type="EMBL" id="CP071462">
    <property type="protein sequence ID" value="QSX00936.1"/>
    <property type="molecule type" value="Genomic_DNA"/>
</dbReference>
<feature type="domain" description="DUF8167" evidence="3">
    <location>
        <begin position="10"/>
        <end position="103"/>
    </location>
</feature>
<gene>
    <name evidence="6" type="ORF">J0X25_08240</name>
</gene>
<evidence type="ECO:0000259" key="4">
    <source>
        <dbReference type="Pfam" id="PF26502"/>
    </source>
</evidence>
<dbReference type="AlphaFoldDB" id="A0A8A2VKC5"/>
<evidence type="ECO:0000313" key="7">
    <source>
        <dbReference type="Proteomes" id="UP000663203"/>
    </source>
</evidence>
<organism evidence="6 7">
    <name type="scientific">Haloterrigena alkaliphila</name>
    <dbReference type="NCBI Taxonomy" id="2816475"/>
    <lineage>
        <taxon>Archaea</taxon>
        <taxon>Methanobacteriati</taxon>
        <taxon>Methanobacteriota</taxon>
        <taxon>Stenosarchaea group</taxon>
        <taxon>Halobacteria</taxon>
        <taxon>Halobacteriales</taxon>
        <taxon>Natrialbaceae</taxon>
        <taxon>Haloterrigena</taxon>
    </lineage>
</organism>
<dbReference type="KEGG" id="hakz:J0X25_08240"/>
<evidence type="ECO:0000259" key="3">
    <source>
        <dbReference type="Pfam" id="PF26501"/>
    </source>
</evidence>
<keyword evidence="2" id="KW-0472">Membrane</keyword>
<dbReference type="Pfam" id="PF26503">
    <property type="entry name" value="DUF8167_3rd"/>
    <property type="match status" value="1"/>
</dbReference>
<dbReference type="InterPro" id="IPR058603">
    <property type="entry name" value="DUF8167_2nd"/>
</dbReference>
<evidence type="ECO:0000313" key="6">
    <source>
        <dbReference type="EMBL" id="QSX00936.1"/>
    </source>
</evidence>
<feature type="transmembrane region" description="Helical" evidence="2">
    <location>
        <begin position="76"/>
        <end position="95"/>
    </location>
</feature>
<evidence type="ECO:0000256" key="1">
    <source>
        <dbReference type="SAM" id="MobiDB-lite"/>
    </source>
</evidence>
<feature type="domain" description="DUF8167" evidence="5">
    <location>
        <begin position="217"/>
        <end position="323"/>
    </location>
</feature>
<keyword evidence="7" id="KW-1185">Reference proteome</keyword>
<dbReference type="Pfam" id="PF26502">
    <property type="entry name" value="DUF8167_2nd"/>
    <property type="match status" value="1"/>
</dbReference>
<feature type="transmembrane region" description="Helical" evidence="2">
    <location>
        <begin position="20"/>
        <end position="40"/>
    </location>
</feature>
<dbReference type="InterPro" id="IPR058480">
    <property type="entry name" value="DUF8167_N"/>
</dbReference>
<feature type="domain" description="DUF8167" evidence="4">
    <location>
        <begin position="129"/>
        <end position="203"/>
    </location>
</feature>
<dbReference type="Proteomes" id="UP000663203">
    <property type="component" value="Chromosome"/>
</dbReference>
<dbReference type="Pfam" id="PF26501">
    <property type="entry name" value="DUF8167"/>
    <property type="match status" value="1"/>
</dbReference>
<feature type="compositionally biased region" description="Basic and acidic residues" evidence="1">
    <location>
        <begin position="420"/>
        <end position="437"/>
    </location>
</feature>
<reference evidence="6 7" key="1">
    <citation type="submission" date="2021-03" db="EMBL/GenBank/DDBJ databases">
        <title>Haloterrigena longa sp. nov. and Haloterrigena limicola sp. nov., extremely halophilic archaea isolated from a salt lake.</title>
        <authorList>
            <person name="Henglin C."/>
        </authorList>
    </citation>
    <scope>NUCLEOTIDE SEQUENCE [LARGE SCALE GENOMIC DNA]</scope>
    <source>
        <strain evidence="6 7">KZCA68</strain>
    </source>
</reference>
<name>A0A8A2VKC5_9EURY</name>
<dbReference type="GeneID" id="63187287"/>
<evidence type="ECO:0000256" key="2">
    <source>
        <dbReference type="SAM" id="Phobius"/>
    </source>
</evidence>
<feature type="transmembrane region" description="Helical" evidence="2">
    <location>
        <begin position="47"/>
        <end position="64"/>
    </location>
</feature>
<protein>
    <recommendedName>
        <fullName evidence="8">RCK C-terminal domain-containing protein</fullName>
    </recommendedName>
</protein>
<dbReference type="InterPro" id="IPR058604">
    <property type="entry name" value="DUF8167_3rd"/>
</dbReference>
<proteinExistence type="predicted"/>
<evidence type="ECO:0000259" key="5">
    <source>
        <dbReference type="Pfam" id="PF26503"/>
    </source>
</evidence>
<sequence>MNPLSLTPIELLTGVSFGLSFGVVTAVLVGCVSFAASALVGARLPSIAGGVVTVAVTAGTLSAADVLDASSVQPGLLLALGVGFVLGLYATSWGVQFADALPRLAVGTVERTRPLSADAIDAVDAIGQITIRSSGGVREFEGYPPLDPELRAALEDGAWRLPADLPLSELEARLEDRLRTTDDFEAVSVAVDGRGRATITAAPPANGVAGQVPEGWRAVSVRALLPTGLCTGDDVLAVTGSTTVAGTVLSTNDAPVADGGRIDAGVAGADAAADGTDTFGPDFGPTAPSRGGEGQVTVAVPTTDAETLLEARRVRIAVTPGETTHEFDAVSVLERDGTAIRKATLTEPILAAIDNDVTDLEIFALRGADAPDSTVEGEWQFDPDAEAVAVGAEAFLLGTDGDAVETGSGAGDASVESDAGDDHTVPDAGDDRVEVSH</sequence>